<dbReference type="SUPFAM" id="SSF46785">
    <property type="entry name" value="Winged helix' DNA-binding domain"/>
    <property type="match status" value="1"/>
</dbReference>
<evidence type="ECO:0000259" key="6">
    <source>
        <dbReference type="PROSITE" id="PS50931"/>
    </source>
</evidence>
<keyword evidence="3" id="KW-0238">DNA-binding</keyword>
<proteinExistence type="inferred from homology"/>
<keyword evidence="8" id="KW-1185">Reference proteome</keyword>
<gene>
    <name evidence="7" type="ORF">CMUST_11670</name>
</gene>
<dbReference type="Pfam" id="PF03466">
    <property type="entry name" value="LysR_substrate"/>
    <property type="match status" value="1"/>
</dbReference>
<dbReference type="AlphaFoldDB" id="A0A0G3H1P1"/>
<dbReference type="PANTHER" id="PTHR30346">
    <property type="entry name" value="TRANSCRIPTIONAL DUAL REGULATOR HCAR-RELATED"/>
    <property type="match status" value="1"/>
</dbReference>
<dbReference type="Proteomes" id="UP000035199">
    <property type="component" value="Chromosome"/>
</dbReference>
<keyword evidence="2" id="KW-0805">Transcription regulation</keyword>
<evidence type="ECO:0000256" key="2">
    <source>
        <dbReference type="ARBA" id="ARBA00023015"/>
    </source>
</evidence>
<keyword evidence="4" id="KW-0010">Activator</keyword>
<protein>
    <submittedName>
        <fullName evidence="7">Transcriptional regulator</fullName>
    </submittedName>
</protein>
<dbReference type="RefSeq" id="WP_052844709.1">
    <property type="nucleotide sequence ID" value="NZ_CP011542.1"/>
</dbReference>
<dbReference type="InterPro" id="IPR036390">
    <property type="entry name" value="WH_DNA-bd_sf"/>
</dbReference>
<dbReference type="Gene3D" id="1.10.10.10">
    <property type="entry name" value="Winged helix-like DNA-binding domain superfamily/Winged helix DNA-binding domain"/>
    <property type="match status" value="1"/>
</dbReference>
<reference evidence="8" key="2">
    <citation type="submission" date="2015-05" db="EMBL/GenBank/DDBJ databases">
        <title>Complete genome sequence of Corynebacterium mustelae DSM 45274, isolated from various tissues of a male ferret with lethal sepsis.</title>
        <authorList>
            <person name="Ruckert C."/>
            <person name="Albersmeier A."/>
            <person name="Winkler A."/>
            <person name="Tauch A."/>
        </authorList>
    </citation>
    <scope>NUCLEOTIDE SEQUENCE [LARGE SCALE GENOMIC DNA]</scope>
    <source>
        <strain evidence="8">DSM 45274</strain>
    </source>
</reference>
<keyword evidence="5" id="KW-0804">Transcription</keyword>
<comment type="similarity">
    <text evidence="1">Belongs to the LysR transcriptional regulatory family.</text>
</comment>
<dbReference type="Pfam" id="PF00126">
    <property type="entry name" value="HTH_1"/>
    <property type="match status" value="1"/>
</dbReference>
<dbReference type="Gene3D" id="3.40.190.10">
    <property type="entry name" value="Periplasmic binding protein-like II"/>
    <property type="match status" value="2"/>
</dbReference>
<dbReference type="KEGG" id="cmv:CMUST_11670"/>
<feature type="domain" description="HTH lysR-type" evidence="6">
    <location>
        <begin position="2"/>
        <end position="59"/>
    </location>
</feature>
<sequence length="297" mass="32535">MINVDRLNVLVTFAQLGSVQATADELDISQPTVSHHLAKLAEETQATLVVKKGRNLQLTQEGQLLVSRGTVIVQELARLERDIAAVTRAEHGTIRIAAFPSAISQVVPLLMRAMPTFHFDIIDAEPLVARQLLERNEADIALTFRYPELNGDFPTTHQVLFQDPLYLVVAQENYRGIDLHAYADDTWLLGCPQCSAHMHAVLHRVGLHPATGYGSDDYVAVQSLIAAGLGVSLLPALALEAFTHASVTTKKLPGMVRDICVETLPEHLASAPVNRVWEELCHNDIVRNCLPSGAHES</sequence>
<evidence type="ECO:0000256" key="3">
    <source>
        <dbReference type="ARBA" id="ARBA00023125"/>
    </source>
</evidence>
<dbReference type="InterPro" id="IPR000847">
    <property type="entry name" value="LysR_HTH_N"/>
</dbReference>
<dbReference type="GO" id="GO:0003700">
    <property type="term" value="F:DNA-binding transcription factor activity"/>
    <property type="evidence" value="ECO:0007669"/>
    <property type="project" value="InterPro"/>
</dbReference>
<evidence type="ECO:0000256" key="4">
    <source>
        <dbReference type="ARBA" id="ARBA00023159"/>
    </source>
</evidence>
<evidence type="ECO:0000256" key="5">
    <source>
        <dbReference type="ARBA" id="ARBA00023163"/>
    </source>
</evidence>
<accession>A0A0G3H1P1</accession>
<evidence type="ECO:0000256" key="1">
    <source>
        <dbReference type="ARBA" id="ARBA00009437"/>
    </source>
</evidence>
<reference evidence="7 8" key="1">
    <citation type="journal article" date="2015" name="Genome Announc.">
        <title>Complete Genome Sequence of the Type Strain Corynebacterium mustelae DSM 45274, Isolated from Various Tissues of a Male Ferret with Lethal Sepsis.</title>
        <authorList>
            <person name="Ruckert C."/>
            <person name="Eimer J."/>
            <person name="Winkler A."/>
            <person name="Tauch A."/>
        </authorList>
    </citation>
    <scope>NUCLEOTIDE SEQUENCE [LARGE SCALE GENOMIC DNA]</scope>
    <source>
        <strain evidence="7 8">DSM 45274</strain>
    </source>
</reference>
<dbReference type="GO" id="GO:0003677">
    <property type="term" value="F:DNA binding"/>
    <property type="evidence" value="ECO:0007669"/>
    <property type="project" value="UniProtKB-KW"/>
</dbReference>
<dbReference type="EMBL" id="CP011542">
    <property type="protein sequence ID" value="AKK06645.1"/>
    <property type="molecule type" value="Genomic_DNA"/>
</dbReference>
<evidence type="ECO:0000313" key="7">
    <source>
        <dbReference type="EMBL" id="AKK06645.1"/>
    </source>
</evidence>
<dbReference type="PROSITE" id="PS50931">
    <property type="entry name" value="HTH_LYSR"/>
    <property type="match status" value="1"/>
</dbReference>
<evidence type="ECO:0000313" key="8">
    <source>
        <dbReference type="Proteomes" id="UP000035199"/>
    </source>
</evidence>
<dbReference type="InterPro" id="IPR036388">
    <property type="entry name" value="WH-like_DNA-bd_sf"/>
</dbReference>
<dbReference type="STRING" id="571915.CMUST_11670"/>
<dbReference type="GO" id="GO:0032993">
    <property type="term" value="C:protein-DNA complex"/>
    <property type="evidence" value="ECO:0007669"/>
    <property type="project" value="TreeGrafter"/>
</dbReference>
<dbReference type="PATRIC" id="fig|571915.4.peg.2492"/>
<dbReference type="InterPro" id="IPR005119">
    <property type="entry name" value="LysR_subst-bd"/>
</dbReference>
<dbReference type="PANTHER" id="PTHR30346:SF29">
    <property type="entry name" value="LYSR SUBSTRATE-BINDING"/>
    <property type="match status" value="1"/>
</dbReference>
<dbReference type="OrthoDB" id="9803735at2"/>
<dbReference type="SUPFAM" id="SSF53850">
    <property type="entry name" value="Periplasmic binding protein-like II"/>
    <property type="match status" value="1"/>
</dbReference>
<name>A0A0G3H1P1_9CORY</name>
<organism evidence="7 8">
    <name type="scientific">Corynebacterium mustelae</name>
    <dbReference type="NCBI Taxonomy" id="571915"/>
    <lineage>
        <taxon>Bacteria</taxon>
        <taxon>Bacillati</taxon>
        <taxon>Actinomycetota</taxon>
        <taxon>Actinomycetes</taxon>
        <taxon>Mycobacteriales</taxon>
        <taxon>Corynebacteriaceae</taxon>
        <taxon>Corynebacterium</taxon>
    </lineage>
</organism>